<name>A0ABU5VTU4_9BACT</name>
<reference evidence="2 3" key="1">
    <citation type="submission" date="2023-11" db="EMBL/GenBank/DDBJ databases">
        <title>A Novel Polar Bacteriovorax (B. antarcticus) Isolated from the Biocrust in Antarctica.</title>
        <authorList>
            <person name="Mun W."/>
            <person name="Choi S.Y."/>
            <person name="Mitchell R.J."/>
        </authorList>
    </citation>
    <scope>NUCLEOTIDE SEQUENCE [LARGE SCALE GENOMIC DNA]</scope>
    <source>
        <strain evidence="2 3">PP10</strain>
    </source>
</reference>
<dbReference type="Pfam" id="PF12681">
    <property type="entry name" value="Glyoxalase_2"/>
    <property type="match status" value="1"/>
</dbReference>
<dbReference type="InterPro" id="IPR037523">
    <property type="entry name" value="VOC_core"/>
</dbReference>
<evidence type="ECO:0000313" key="2">
    <source>
        <dbReference type="EMBL" id="MEA9356467.1"/>
    </source>
</evidence>
<proteinExistence type="predicted"/>
<evidence type="ECO:0000259" key="1">
    <source>
        <dbReference type="PROSITE" id="PS51819"/>
    </source>
</evidence>
<dbReference type="InterPro" id="IPR029068">
    <property type="entry name" value="Glyas_Bleomycin-R_OHBP_Dase"/>
</dbReference>
<dbReference type="Gene3D" id="3.10.180.10">
    <property type="entry name" value="2,3-Dihydroxybiphenyl 1,2-Dioxygenase, domain 1"/>
    <property type="match status" value="1"/>
</dbReference>
<feature type="domain" description="VOC" evidence="1">
    <location>
        <begin position="2"/>
        <end position="126"/>
    </location>
</feature>
<evidence type="ECO:0000313" key="3">
    <source>
        <dbReference type="Proteomes" id="UP001302274"/>
    </source>
</evidence>
<dbReference type="CDD" id="cd07264">
    <property type="entry name" value="VOC_like"/>
    <property type="match status" value="1"/>
</dbReference>
<sequence length="129" mass="14389">MKLGYVIYYVSSVEETILFYEKAFSMKRKFVHESGEYGELDTGETTLSFASFTMADSNGIGFKKRDPSFQSSDMEIGLVSENVAESHHSAVASGAVEVKKPEVKPWGQTVSYVRDLNGFLIELCSPIRQ</sequence>
<dbReference type="Proteomes" id="UP001302274">
    <property type="component" value="Unassembled WGS sequence"/>
</dbReference>
<accession>A0ABU5VTU4</accession>
<dbReference type="EMBL" id="JAYGJQ010000001">
    <property type="protein sequence ID" value="MEA9356467.1"/>
    <property type="molecule type" value="Genomic_DNA"/>
</dbReference>
<gene>
    <name evidence="2" type="ORF">SHI21_09645</name>
</gene>
<dbReference type="RefSeq" id="WP_323576166.1">
    <property type="nucleotide sequence ID" value="NZ_JAYGJQ010000001.1"/>
</dbReference>
<comment type="caution">
    <text evidence="2">The sequence shown here is derived from an EMBL/GenBank/DDBJ whole genome shotgun (WGS) entry which is preliminary data.</text>
</comment>
<dbReference type="PROSITE" id="PS51819">
    <property type="entry name" value="VOC"/>
    <property type="match status" value="1"/>
</dbReference>
<protein>
    <submittedName>
        <fullName evidence="2">VOC family protein</fullName>
    </submittedName>
</protein>
<dbReference type="SUPFAM" id="SSF54593">
    <property type="entry name" value="Glyoxalase/Bleomycin resistance protein/Dihydroxybiphenyl dioxygenase"/>
    <property type="match status" value="1"/>
</dbReference>
<dbReference type="InterPro" id="IPR025870">
    <property type="entry name" value="Glyoxalase-like_dom"/>
</dbReference>
<organism evidence="2 3">
    <name type="scientific">Bacteriovorax antarcticus</name>
    <dbReference type="NCBI Taxonomy" id="3088717"/>
    <lineage>
        <taxon>Bacteria</taxon>
        <taxon>Pseudomonadati</taxon>
        <taxon>Bdellovibrionota</taxon>
        <taxon>Bacteriovoracia</taxon>
        <taxon>Bacteriovoracales</taxon>
        <taxon>Bacteriovoracaceae</taxon>
        <taxon>Bacteriovorax</taxon>
    </lineage>
</organism>
<keyword evidence="3" id="KW-1185">Reference proteome</keyword>